<dbReference type="Proteomes" id="UP001153954">
    <property type="component" value="Unassembled WGS sequence"/>
</dbReference>
<dbReference type="SUPFAM" id="SSF57095">
    <property type="entry name" value="Scorpion toxin-like"/>
    <property type="match status" value="1"/>
</dbReference>
<accession>A0AAU9U1T7</accession>
<reference evidence="2" key="1">
    <citation type="submission" date="2022-03" db="EMBL/GenBank/DDBJ databases">
        <authorList>
            <person name="Tunstrom K."/>
        </authorList>
    </citation>
    <scope>NUCLEOTIDE SEQUENCE</scope>
</reference>
<proteinExistence type="predicted"/>
<gene>
    <name evidence="2" type="ORF">EEDITHA_LOCUS7570</name>
</gene>
<evidence type="ECO:0000313" key="3">
    <source>
        <dbReference type="Proteomes" id="UP001153954"/>
    </source>
</evidence>
<dbReference type="GO" id="GO:0051707">
    <property type="term" value="P:response to other organism"/>
    <property type="evidence" value="ECO:0007669"/>
    <property type="project" value="UniProtKB-ARBA"/>
</dbReference>
<comment type="caution">
    <text evidence="2">The sequence shown here is derived from an EMBL/GenBank/DDBJ whole genome shotgun (WGS) entry which is preliminary data.</text>
</comment>
<feature type="chain" id="PRO_5043471261" evidence="1">
    <location>
        <begin position="19"/>
        <end position="180"/>
    </location>
</feature>
<evidence type="ECO:0000313" key="2">
    <source>
        <dbReference type="EMBL" id="CAH2091732.1"/>
    </source>
</evidence>
<sequence>MFHLEGIIFMAVLCAVNASVIVNIYDDDIQSITTQDLKDCDLRECDQLCRRIGFPGGACVNNRCKCDIIESSDVENDIDRSLRECNDQECDQLCQRLGFPGGSCVGDSCNCRSSLLVKVDKTSIEEDDQENDINYNYISKKASKNMDICSTAACQFACQDINYPGGKCDKGKCTCISAGI</sequence>
<dbReference type="Gene3D" id="3.30.30.10">
    <property type="entry name" value="Knottin, scorpion toxin-like"/>
    <property type="match status" value="3"/>
</dbReference>
<protein>
    <submittedName>
        <fullName evidence="2">Uncharacterized protein</fullName>
    </submittedName>
</protein>
<dbReference type="InterPro" id="IPR036574">
    <property type="entry name" value="Scorpion_toxin-like_sf"/>
</dbReference>
<dbReference type="EMBL" id="CAKOGL010000011">
    <property type="protein sequence ID" value="CAH2091732.1"/>
    <property type="molecule type" value="Genomic_DNA"/>
</dbReference>
<keyword evidence="1" id="KW-0732">Signal</keyword>
<organism evidence="2 3">
    <name type="scientific">Euphydryas editha</name>
    <name type="common">Edith's checkerspot</name>
    <dbReference type="NCBI Taxonomy" id="104508"/>
    <lineage>
        <taxon>Eukaryota</taxon>
        <taxon>Metazoa</taxon>
        <taxon>Ecdysozoa</taxon>
        <taxon>Arthropoda</taxon>
        <taxon>Hexapoda</taxon>
        <taxon>Insecta</taxon>
        <taxon>Pterygota</taxon>
        <taxon>Neoptera</taxon>
        <taxon>Endopterygota</taxon>
        <taxon>Lepidoptera</taxon>
        <taxon>Glossata</taxon>
        <taxon>Ditrysia</taxon>
        <taxon>Papilionoidea</taxon>
        <taxon>Nymphalidae</taxon>
        <taxon>Nymphalinae</taxon>
        <taxon>Euphydryas</taxon>
    </lineage>
</organism>
<keyword evidence="3" id="KW-1185">Reference proteome</keyword>
<dbReference type="AlphaFoldDB" id="A0AAU9U1T7"/>
<name>A0AAU9U1T7_EUPED</name>
<feature type="signal peptide" evidence="1">
    <location>
        <begin position="1"/>
        <end position="18"/>
    </location>
</feature>
<evidence type="ECO:0000256" key="1">
    <source>
        <dbReference type="SAM" id="SignalP"/>
    </source>
</evidence>